<proteinExistence type="predicted"/>
<dbReference type="Proteomes" id="UP000031192">
    <property type="component" value="Unassembled WGS sequence"/>
</dbReference>
<evidence type="ECO:0000313" key="1">
    <source>
        <dbReference type="EMBL" id="KID87649.1"/>
    </source>
</evidence>
<comment type="caution">
    <text evidence="1">The sequence shown here is derived from an EMBL/GenBank/DDBJ whole genome shotgun (WGS) entry which is preliminary data.</text>
</comment>
<keyword evidence="2" id="KW-1185">Reference proteome</keyword>
<reference evidence="1 2" key="1">
    <citation type="journal article" date="2014" name="Proc. Natl. Acad. Sci. U.S.A.">
        <title>Trajectory and genomic determinants of fungal-pathogen speciation and host adaptation.</title>
        <authorList>
            <person name="Hu X."/>
            <person name="Xiao G."/>
            <person name="Zheng P."/>
            <person name="Shang Y."/>
            <person name="Su Y."/>
            <person name="Zhang X."/>
            <person name="Liu X."/>
            <person name="Zhan S."/>
            <person name="St Leger R.J."/>
            <person name="Wang C."/>
        </authorList>
    </citation>
    <scope>NUCLEOTIDE SEQUENCE [LARGE SCALE GENOMIC DNA]</scope>
    <source>
        <strain evidence="1 2">ARSEF 977</strain>
    </source>
</reference>
<sequence>MAPQDILSLAQELFFWKTVIPWIFDDSYPAKLRFDHAWENAADYMVMEFGDSERFKAEFLEMLYNHEKDEYGGIYEGRVLAAEVVETIQKEASGGTEEQ</sequence>
<organism evidence="1 2">
    <name type="scientific">Metarhizium guizhouense (strain ARSEF 977)</name>
    <dbReference type="NCBI Taxonomy" id="1276136"/>
    <lineage>
        <taxon>Eukaryota</taxon>
        <taxon>Fungi</taxon>
        <taxon>Dikarya</taxon>
        <taxon>Ascomycota</taxon>
        <taxon>Pezizomycotina</taxon>
        <taxon>Sordariomycetes</taxon>
        <taxon>Hypocreomycetidae</taxon>
        <taxon>Hypocreales</taxon>
        <taxon>Clavicipitaceae</taxon>
        <taxon>Metarhizium</taxon>
    </lineage>
</organism>
<evidence type="ECO:0000313" key="2">
    <source>
        <dbReference type="Proteomes" id="UP000031192"/>
    </source>
</evidence>
<protein>
    <submittedName>
        <fullName evidence="1">Uncharacterized protein</fullName>
    </submittedName>
</protein>
<dbReference type="AlphaFoldDB" id="A0A0B4I4G9"/>
<name>A0A0B4I4G9_METGA</name>
<accession>A0A0B4I4G9</accession>
<dbReference type="HOGENOM" id="CLU_2320913_0_0_1"/>
<gene>
    <name evidence="1" type="ORF">MGU_05298</name>
</gene>
<dbReference type="EMBL" id="AZNH01000015">
    <property type="protein sequence ID" value="KID87649.1"/>
    <property type="molecule type" value="Genomic_DNA"/>
</dbReference>